<dbReference type="EMBL" id="JAWDGP010003268">
    <property type="protein sequence ID" value="KAK3775855.1"/>
    <property type="molecule type" value="Genomic_DNA"/>
</dbReference>
<organism evidence="1 2">
    <name type="scientific">Elysia crispata</name>
    <name type="common">lettuce slug</name>
    <dbReference type="NCBI Taxonomy" id="231223"/>
    <lineage>
        <taxon>Eukaryota</taxon>
        <taxon>Metazoa</taxon>
        <taxon>Spiralia</taxon>
        <taxon>Lophotrochozoa</taxon>
        <taxon>Mollusca</taxon>
        <taxon>Gastropoda</taxon>
        <taxon>Heterobranchia</taxon>
        <taxon>Euthyneura</taxon>
        <taxon>Panpulmonata</taxon>
        <taxon>Sacoglossa</taxon>
        <taxon>Placobranchoidea</taxon>
        <taxon>Plakobranchidae</taxon>
        <taxon>Elysia</taxon>
    </lineage>
</organism>
<reference evidence="1" key="1">
    <citation type="journal article" date="2023" name="G3 (Bethesda)">
        <title>A reference genome for the long-term kleptoplast-retaining sea slug Elysia crispata morphotype clarki.</title>
        <authorList>
            <person name="Eastman K.E."/>
            <person name="Pendleton A.L."/>
            <person name="Shaikh M.A."/>
            <person name="Suttiyut T."/>
            <person name="Ogas R."/>
            <person name="Tomko P."/>
            <person name="Gavelis G."/>
            <person name="Widhalm J.R."/>
            <person name="Wisecaver J.H."/>
        </authorList>
    </citation>
    <scope>NUCLEOTIDE SEQUENCE</scope>
    <source>
        <strain evidence="1">ECLA1</strain>
    </source>
</reference>
<protein>
    <submittedName>
        <fullName evidence="1">Uncharacterized protein</fullName>
    </submittedName>
</protein>
<evidence type="ECO:0000313" key="1">
    <source>
        <dbReference type="EMBL" id="KAK3775855.1"/>
    </source>
</evidence>
<gene>
    <name evidence="1" type="ORF">RRG08_041567</name>
</gene>
<comment type="caution">
    <text evidence="1">The sequence shown here is derived from an EMBL/GenBank/DDBJ whole genome shotgun (WGS) entry which is preliminary data.</text>
</comment>
<accession>A0AAE0ZUY0</accession>
<proteinExistence type="predicted"/>
<keyword evidence="2" id="KW-1185">Reference proteome</keyword>
<dbReference type="AlphaFoldDB" id="A0AAE0ZUY0"/>
<evidence type="ECO:0000313" key="2">
    <source>
        <dbReference type="Proteomes" id="UP001283361"/>
    </source>
</evidence>
<name>A0AAE0ZUY0_9GAST</name>
<sequence length="87" mass="10029">MFLTPGGKDYIMVSVERSVYELVDKPELIQMPSLSDRLSLFVFHTSGKPHLSQRDTDSPELLQCSHPSWKIPLLHMLETKVELTKFK</sequence>
<dbReference type="Proteomes" id="UP001283361">
    <property type="component" value="Unassembled WGS sequence"/>
</dbReference>